<dbReference type="InterPro" id="IPR013087">
    <property type="entry name" value="Znf_C2H2_type"/>
</dbReference>
<dbReference type="PANTHER" id="PTHR23057">
    <property type="entry name" value="JUXTAPOSED WITH ANOTHER ZINC FINGER PROTEIN 1"/>
    <property type="match status" value="1"/>
</dbReference>
<dbReference type="Pfam" id="PF00096">
    <property type="entry name" value="zf-C2H2"/>
    <property type="match status" value="1"/>
</dbReference>
<feature type="region of interest" description="Disordered" evidence="6">
    <location>
        <begin position="206"/>
        <end position="250"/>
    </location>
</feature>
<feature type="region of interest" description="Disordered" evidence="6">
    <location>
        <begin position="356"/>
        <end position="612"/>
    </location>
</feature>
<evidence type="ECO:0000259" key="7">
    <source>
        <dbReference type="PROSITE" id="PS50157"/>
    </source>
</evidence>
<dbReference type="PANTHER" id="PTHR23057:SF0">
    <property type="entry name" value="JUXTAPOSED WITH ANOTHER ZINC FINGER PROTEIN 1"/>
    <property type="match status" value="1"/>
</dbReference>
<evidence type="ECO:0000313" key="8">
    <source>
        <dbReference type="EMBL" id="ULT96243.1"/>
    </source>
</evidence>
<sequence length="612" mass="69208">MSNCLMQLNQCIFPNCSQHFANQYDLTAHIEYTHIPVIEEDVKRKKIYAANSDQPMPPPAMNLPLSYYSRVFRTAYRPNPIKPEPLKLSFNHYKKKTIPKERSHSNPNATRYYRDMMARQGRHMFPVSIEEAEKRLCDIDFEECGADNPEVRWQCAIVDCNKRYKSMFALRVHMKICHNVVVSEEAKSLTSYPSEDVKPNLAALQQAMQQSSQMNPDRTMSSGTPTSTSTSNTPVVQGSPHPGGPSFGNPATNTTSFKCSYCSKRYKTSSGLSNHMMSSHQKISEAQDVPSQLVVEQLISQVRMQRNQEGSSSGGQSPQKHVSSPSSHFQSVANFLKGSSHARNFSVTTTQQPIRFSQPGFPLNLDNQPSTGQVLQMQMQHEKRQKQIQEMKKMQELQASQALASSQQQHSQQGQQGQHFPSHAGQTGQNSGQSSSNQHPQMGQFQQQPQQQSQLQHQHQQQQQHNQQQQQHQQHQQQQQQQYHQVPSQHHQQQSPYPQHVNQMAQHSPHAYQQHQQSPQLSQYSQASQSPQQQHANGSAPPPQRSPIPLSQPLPPLSSMTQQQRMPVQQMPSSNSGPMQFSSPDSQGYHNMMPSPLNGQLTPSQQPPPYNP</sequence>
<keyword evidence="2" id="KW-0677">Repeat</keyword>
<proteinExistence type="predicted"/>
<evidence type="ECO:0000256" key="1">
    <source>
        <dbReference type="ARBA" id="ARBA00022723"/>
    </source>
</evidence>
<dbReference type="InterPro" id="IPR036236">
    <property type="entry name" value="Znf_C2H2_sf"/>
</dbReference>
<feature type="compositionally biased region" description="Pro residues" evidence="6">
    <location>
        <begin position="540"/>
        <end position="556"/>
    </location>
</feature>
<evidence type="ECO:0000256" key="3">
    <source>
        <dbReference type="ARBA" id="ARBA00022771"/>
    </source>
</evidence>
<feature type="region of interest" description="Disordered" evidence="6">
    <location>
        <begin position="304"/>
        <end position="329"/>
    </location>
</feature>
<feature type="compositionally biased region" description="Polar residues" evidence="6">
    <location>
        <begin position="365"/>
        <end position="379"/>
    </location>
</feature>
<feature type="compositionally biased region" description="Low complexity" evidence="6">
    <location>
        <begin position="396"/>
        <end position="536"/>
    </location>
</feature>
<gene>
    <name evidence="8" type="ORF">L3Y34_004691</name>
</gene>
<keyword evidence="1" id="KW-0479">Metal-binding</keyword>
<evidence type="ECO:0000313" key="9">
    <source>
        <dbReference type="Proteomes" id="UP000827892"/>
    </source>
</evidence>
<evidence type="ECO:0000256" key="4">
    <source>
        <dbReference type="ARBA" id="ARBA00022833"/>
    </source>
</evidence>
<dbReference type="Proteomes" id="UP000827892">
    <property type="component" value="Chromosome IV"/>
</dbReference>
<dbReference type="GO" id="GO:0008270">
    <property type="term" value="F:zinc ion binding"/>
    <property type="evidence" value="ECO:0007669"/>
    <property type="project" value="UniProtKB-KW"/>
</dbReference>
<protein>
    <recommendedName>
        <fullName evidence="7">C2H2-type domain-containing protein</fullName>
    </recommendedName>
</protein>
<name>A0AAE9D663_CAEBR</name>
<reference evidence="8 9" key="1">
    <citation type="submission" date="2022-05" db="EMBL/GenBank/DDBJ databases">
        <title>Chromosome-level reference genomes for two strains of Caenorhabditis briggsae: an improved platform for comparative genomics.</title>
        <authorList>
            <person name="Stevens L."/>
            <person name="Andersen E.C."/>
        </authorList>
    </citation>
    <scope>NUCLEOTIDE SEQUENCE [LARGE SCALE GENOMIC DNA]</scope>
    <source>
        <strain evidence="8">QX1410_ONT</strain>
        <tissue evidence="8">Whole-organism</tissue>
    </source>
</reference>
<dbReference type="PROSITE" id="PS50157">
    <property type="entry name" value="ZINC_FINGER_C2H2_2"/>
    <property type="match status" value="1"/>
</dbReference>
<feature type="compositionally biased region" description="Polar residues" evidence="6">
    <location>
        <begin position="316"/>
        <end position="329"/>
    </location>
</feature>
<feature type="domain" description="C2H2-type" evidence="7">
    <location>
        <begin position="257"/>
        <end position="285"/>
    </location>
</feature>
<dbReference type="PROSITE" id="PS00028">
    <property type="entry name" value="ZINC_FINGER_C2H2_1"/>
    <property type="match status" value="3"/>
</dbReference>
<feature type="compositionally biased region" description="Low complexity" evidence="6">
    <location>
        <begin position="206"/>
        <end position="233"/>
    </location>
</feature>
<feature type="compositionally biased region" description="Polar residues" evidence="6">
    <location>
        <begin position="565"/>
        <end position="589"/>
    </location>
</feature>
<evidence type="ECO:0000256" key="2">
    <source>
        <dbReference type="ARBA" id="ARBA00022737"/>
    </source>
</evidence>
<keyword evidence="3 5" id="KW-0863">Zinc-finger</keyword>
<dbReference type="AlphaFoldDB" id="A0AAE9D663"/>
<dbReference type="SMART" id="SM00355">
    <property type="entry name" value="ZnF_C2H2"/>
    <property type="match status" value="3"/>
</dbReference>
<dbReference type="EMBL" id="CP090894">
    <property type="protein sequence ID" value="ULT96243.1"/>
    <property type="molecule type" value="Genomic_DNA"/>
</dbReference>
<dbReference type="Gene3D" id="3.30.160.60">
    <property type="entry name" value="Classic Zinc Finger"/>
    <property type="match status" value="1"/>
</dbReference>
<evidence type="ECO:0000256" key="5">
    <source>
        <dbReference type="PROSITE-ProRule" id="PRU00042"/>
    </source>
</evidence>
<dbReference type="InterPro" id="IPR051580">
    <property type="entry name" value="ZnF-Chromatin_assoc"/>
</dbReference>
<evidence type="ECO:0000256" key="6">
    <source>
        <dbReference type="SAM" id="MobiDB-lite"/>
    </source>
</evidence>
<feature type="compositionally biased region" description="Basic and acidic residues" evidence="6">
    <location>
        <begin position="380"/>
        <end position="395"/>
    </location>
</feature>
<keyword evidence="4" id="KW-0862">Zinc</keyword>
<accession>A0AAE9D663</accession>
<organism evidence="8 9">
    <name type="scientific">Caenorhabditis briggsae</name>
    <dbReference type="NCBI Taxonomy" id="6238"/>
    <lineage>
        <taxon>Eukaryota</taxon>
        <taxon>Metazoa</taxon>
        <taxon>Ecdysozoa</taxon>
        <taxon>Nematoda</taxon>
        <taxon>Chromadorea</taxon>
        <taxon>Rhabditida</taxon>
        <taxon>Rhabditina</taxon>
        <taxon>Rhabditomorpha</taxon>
        <taxon>Rhabditoidea</taxon>
        <taxon>Rhabditidae</taxon>
        <taxon>Peloderinae</taxon>
        <taxon>Caenorhabditis</taxon>
    </lineage>
</organism>
<dbReference type="SUPFAM" id="SSF57667">
    <property type="entry name" value="beta-beta-alpha zinc fingers"/>
    <property type="match status" value="1"/>
</dbReference>